<keyword evidence="1" id="KW-1133">Transmembrane helix</keyword>
<reference evidence="2 3" key="1">
    <citation type="submission" date="2020-04" db="EMBL/GenBank/DDBJ databases">
        <title>Draft Genome Sequence of Streptomyces morookaense DSM 40503, an 8-azaguanine-producing strain.</title>
        <authorList>
            <person name="Qi J."/>
            <person name="Gao J.-M."/>
        </authorList>
    </citation>
    <scope>NUCLEOTIDE SEQUENCE [LARGE SCALE GENOMIC DNA]</scope>
    <source>
        <strain evidence="2 3">DSM 40503</strain>
    </source>
</reference>
<proteinExistence type="predicted"/>
<feature type="transmembrane region" description="Helical" evidence="1">
    <location>
        <begin position="6"/>
        <end position="25"/>
    </location>
</feature>
<keyword evidence="1" id="KW-0472">Membrane</keyword>
<dbReference type="Proteomes" id="UP000587462">
    <property type="component" value="Unassembled WGS sequence"/>
</dbReference>
<comment type="caution">
    <text evidence="2">The sequence shown here is derived from an EMBL/GenBank/DDBJ whole genome shotgun (WGS) entry which is preliminary data.</text>
</comment>
<dbReference type="EMBL" id="JABBXF010000104">
    <property type="protein sequence ID" value="NVK82044.1"/>
    <property type="molecule type" value="Genomic_DNA"/>
</dbReference>
<evidence type="ECO:0000256" key="1">
    <source>
        <dbReference type="SAM" id="Phobius"/>
    </source>
</evidence>
<gene>
    <name evidence="2" type="ORF">HG542_30990</name>
</gene>
<protein>
    <submittedName>
        <fullName evidence="2">Uncharacterized protein</fullName>
    </submittedName>
</protein>
<keyword evidence="1" id="KW-0812">Transmembrane</keyword>
<dbReference type="RefSeq" id="WP_171087335.1">
    <property type="nucleotide sequence ID" value="NZ_BNBU01000006.1"/>
</dbReference>
<organism evidence="2 3">
    <name type="scientific">Streptomyces morookaense</name>
    <name type="common">Streptoverticillium morookaense</name>
    <dbReference type="NCBI Taxonomy" id="1970"/>
    <lineage>
        <taxon>Bacteria</taxon>
        <taxon>Bacillati</taxon>
        <taxon>Actinomycetota</taxon>
        <taxon>Actinomycetes</taxon>
        <taxon>Kitasatosporales</taxon>
        <taxon>Streptomycetaceae</taxon>
        <taxon>Streptomyces</taxon>
    </lineage>
</organism>
<sequence>MTRDDWILAIFAFTPLALFAIGLTIDMVTDSGGSATTTCHGCAHAYDVHNGPDSKCLVEDCGCWSYKDPPEEDPVPLGCGG</sequence>
<accession>A0A7Y7BAY0</accession>
<keyword evidence="3" id="KW-1185">Reference proteome</keyword>
<evidence type="ECO:0000313" key="3">
    <source>
        <dbReference type="Proteomes" id="UP000587462"/>
    </source>
</evidence>
<name>A0A7Y7BAY0_STRMO</name>
<evidence type="ECO:0000313" key="2">
    <source>
        <dbReference type="EMBL" id="NVK82044.1"/>
    </source>
</evidence>
<dbReference type="AlphaFoldDB" id="A0A7Y7BAY0"/>